<dbReference type="InterPro" id="IPR001199">
    <property type="entry name" value="Cyt_B5-like_heme/steroid-bd"/>
</dbReference>
<evidence type="ECO:0000256" key="3">
    <source>
        <dbReference type="ARBA" id="ARBA00023004"/>
    </source>
</evidence>
<dbReference type="SMART" id="SM01117">
    <property type="entry name" value="Cyt-b5"/>
    <property type="match status" value="1"/>
</dbReference>
<evidence type="ECO:0000256" key="1">
    <source>
        <dbReference type="ARBA" id="ARBA00022617"/>
    </source>
</evidence>
<dbReference type="Pfam" id="PF00173">
    <property type="entry name" value="Cyt-b5"/>
    <property type="match status" value="1"/>
</dbReference>
<dbReference type="PANTHER" id="PTHR19359">
    <property type="entry name" value="CYTOCHROME B5"/>
    <property type="match status" value="1"/>
</dbReference>
<reference evidence="7" key="1">
    <citation type="submission" date="2021-07" db="EMBL/GenBank/DDBJ databases">
        <authorList>
            <person name="Branca A.L. A."/>
        </authorList>
    </citation>
    <scope>NUCLEOTIDE SEQUENCE</scope>
</reference>
<organism evidence="7 8">
    <name type="scientific">Penicillium salamii</name>
    <dbReference type="NCBI Taxonomy" id="1612424"/>
    <lineage>
        <taxon>Eukaryota</taxon>
        <taxon>Fungi</taxon>
        <taxon>Dikarya</taxon>
        <taxon>Ascomycota</taxon>
        <taxon>Pezizomycotina</taxon>
        <taxon>Eurotiomycetes</taxon>
        <taxon>Eurotiomycetidae</taxon>
        <taxon>Eurotiales</taxon>
        <taxon>Aspergillaceae</taxon>
        <taxon>Penicillium</taxon>
    </lineage>
</organism>
<evidence type="ECO:0000256" key="2">
    <source>
        <dbReference type="ARBA" id="ARBA00022723"/>
    </source>
</evidence>
<proteinExistence type="inferred from homology"/>
<name>A0A9W4NYA8_9EURO</name>
<dbReference type="InterPro" id="IPR018506">
    <property type="entry name" value="Cyt_B5_heme-BS"/>
</dbReference>
<dbReference type="EMBL" id="CAJVPA010000250">
    <property type="protein sequence ID" value="CAG8425041.1"/>
    <property type="molecule type" value="Genomic_DNA"/>
</dbReference>
<dbReference type="Proteomes" id="UP001152646">
    <property type="component" value="Unassembled WGS sequence"/>
</dbReference>
<dbReference type="InterPro" id="IPR036400">
    <property type="entry name" value="Cyt_B5-like_heme/steroid_sf"/>
</dbReference>
<dbReference type="OrthoDB" id="260519at2759"/>
<dbReference type="PROSITE" id="PS50255">
    <property type="entry name" value="CYTOCHROME_B5_2"/>
    <property type="match status" value="1"/>
</dbReference>
<keyword evidence="3 5" id="KW-0408">Iron</keyword>
<dbReference type="SUPFAM" id="SSF55856">
    <property type="entry name" value="Cytochrome b5-like heme/steroid binding domain"/>
    <property type="match status" value="1"/>
</dbReference>
<gene>
    <name evidence="7" type="ORF">PSALAMII_LOCUS10631</name>
</gene>
<keyword evidence="1 5" id="KW-0349">Heme</keyword>
<evidence type="ECO:0000259" key="6">
    <source>
        <dbReference type="PROSITE" id="PS50255"/>
    </source>
</evidence>
<dbReference type="GO" id="GO:0046872">
    <property type="term" value="F:metal ion binding"/>
    <property type="evidence" value="ECO:0007669"/>
    <property type="project" value="UniProtKB-UniRule"/>
</dbReference>
<keyword evidence="2 5" id="KW-0479">Metal-binding</keyword>
<feature type="domain" description="Cytochrome b5 heme-binding" evidence="6">
    <location>
        <begin position="89"/>
        <end position="157"/>
    </location>
</feature>
<comment type="caution">
    <text evidence="7">The sequence shown here is derived from an EMBL/GenBank/DDBJ whole genome shotgun (WGS) entry which is preliminary data.</text>
</comment>
<dbReference type="PROSITE" id="PS00191">
    <property type="entry name" value="CYTOCHROME_B5_1"/>
    <property type="match status" value="1"/>
</dbReference>
<dbReference type="InterPro" id="IPR050668">
    <property type="entry name" value="Cytochrome_b5"/>
</dbReference>
<comment type="similarity">
    <text evidence="4 5">Belongs to the cytochrome b5 family.</text>
</comment>
<evidence type="ECO:0000313" key="7">
    <source>
        <dbReference type="EMBL" id="CAG8425041.1"/>
    </source>
</evidence>
<evidence type="ECO:0000256" key="4">
    <source>
        <dbReference type="ARBA" id="ARBA00038168"/>
    </source>
</evidence>
<evidence type="ECO:0000313" key="8">
    <source>
        <dbReference type="Proteomes" id="UP001152646"/>
    </source>
</evidence>
<dbReference type="GO" id="GO:0016020">
    <property type="term" value="C:membrane"/>
    <property type="evidence" value="ECO:0007669"/>
    <property type="project" value="TreeGrafter"/>
</dbReference>
<evidence type="ECO:0000256" key="5">
    <source>
        <dbReference type="RuleBase" id="RU362121"/>
    </source>
</evidence>
<dbReference type="PANTHER" id="PTHR19359:SF95">
    <property type="entry name" value="CYTOCHROME B5 TYPE B"/>
    <property type="match status" value="1"/>
</dbReference>
<dbReference type="GO" id="GO:0020037">
    <property type="term" value="F:heme binding"/>
    <property type="evidence" value="ECO:0007669"/>
    <property type="project" value="UniProtKB-UniRule"/>
</dbReference>
<accession>A0A9W4NYA8</accession>
<dbReference type="AlphaFoldDB" id="A0A9W4NYA8"/>
<dbReference type="Gene3D" id="3.10.120.10">
    <property type="entry name" value="Cytochrome b5-like heme/steroid binding domain"/>
    <property type="match status" value="1"/>
</dbReference>
<protein>
    <recommendedName>
        <fullName evidence="6">Cytochrome b5 heme-binding domain-containing protein</fullName>
    </recommendedName>
</protein>
<sequence>MPNSPGLSDLTIIKLLIMGWLSLRSRLHGPTSFEPTPSQGTSSKSAIEHAEHVEDVFTQPPEPEYPHQKISIPDDDLPFIPPAIVRNQRSHLQTQGLAWIVVDNIVYDCATFINHHPGGDTVIRSFIGEDCSWQFWRFHSKMIMEKWGRPLRVGRTEGIVNRFKEPPRYFGSRNR</sequence>